<keyword evidence="2" id="KW-1185">Reference proteome</keyword>
<protein>
    <submittedName>
        <fullName evidence="1">Uncharacterized protein</fullName>
    </submittedName>
</protein>
<accession>A0A286M2U4</accession>
<evidence type="ECO:0000313" key="2">
    <source>
        <dbReference type="Proteomes" id="UP000001963"/>
    </source>
</evidence>
<name>A0A286M2U4_GRABC</name>
<dbReference type="KEGG" id="gbe:GbCGDNIH1_8004"/>
<dbReference type="AlphaFoldDB" id="A0A286M2U4"/>
<dbReference type="Proteomes" id="UP000001963">
    <property type="component" value="Chromosome"/>
</dbReference>
<gene>
    <name evidence="1" type="ordered locus">GbCGDNIH1_8004</name>
</gene>
<reference evidence="1 2" key="1">
    <citation type="journal article" date="2007" name="J. Bacteriol.">
        <title>Genome sequence analysis of the emerging human pathogenic acetic acid bacterium Granulibacter bethesdensis.</title>
        <authorList>
            <person name="Greenberg D.E."/>
            <person name="Porcella S.F."/>
            <person name="Zelazny A.M."/>
            <person name="Virtaneva K."/>
            <person name="Sturdevant D.E."/>
            <person name="Kupko J.J.III."/>
            <person name="Barbian K.D."/>
            <person name="Babar A."/>
            <person name="Dorward D.W."/>
            <person name="Holland S.M."/>
        </authorList>
    </citation>
    <scope>NUCLEOTIDE SEQUENCE [LARGE SCALE GENOMIC DNA]</scope>
    <source>
        <strain evidence="2">ATCC BAA-1260 / CGDNIH1</strain>
    </source>
</reference>
<evidence type="ECO:0000313" key="1">
    <source>
        <dbReference type="EMBL" id="ASV62343.1"/>
    </source>
</evidence>
<sequence length="51" mass="5974">MIFAFLNGDRIWFCFGPVCNYEDGNDFGGEQRQTRHESNAFHAPKPFCFRV</sequence>
<proteinExistence type="predicted"/>
<organism evidence="1 2">
    <name type="scientific">Granulibacter bethesdensis (strain ATCC BAA-1260 / CGDNIH1)</name>
    <dbReference type="NCBI Taxonomy" id="391165"/>
    <lineage>
        <taxon>Bacteria</taxon>
        <taxon>Pseudomonadati</taxon>
        <taxon>Pseudomonadota</taxon>
        <taxon>Alphaproteobacteria</taxon>
        <taxon>Acetobacterales</taxon>
        <taxon>Acetobacteraceae</taxon>
        <taxon>Granulibacter</taxon>
    </lineage>
</organism>
<dbReference type="EMBL" id="CP000394">
    <property type="protein sequence ID" value="ASV62343.1"/>
    <property type="molecule type" value="Genomic_DNA"/>
</dbReference>